<accession>A0A409W3F0</accession>
<evidence type="ECO:0000313" key="4">
    <source>
        <dbReference type="EMBL" id="PPQ73064.1"/>
    </source>
</evidence>
<dbReference type="FunCoup" id="A0A409W3F0">
    <property type="interactions" value="607"/>
</dbReference>
<protein>
    <recommendedName>
        <fullName evidence="3">CCAAT-binding factor domain-containing protein</fullName>
    </recommendedName>
</protein>
<comment type="caution">
    <text evidence="4">The sequence shown here is derived from an EMBL/GenBank/DDBJ whole genome shotgun (WGS) entry which is preliminary data.</text>
</comment>
<evidence type="ECO:0000313" key="5">
    <source>
        <dbReference type="Proteomes" id="UP000283269"/>
    </source>
</evidence>
<dbReference type="EMBL" id="NHYD01003783">
    <property type="protein sequence ID" value="PPQ73064.1"/>
    <property type="molecule type" value="Genomic_DNA"/>
</dbReference>
<feature type="compositionally biased region" description="Acidic residues" evidence="2">
    <location>
        <begin position="378"/>
        <end position="390"/>
    </location>
</feature>
<evidence type="ECO:0000256" key="2">
    <source>
        <dbReference type="SAM" id="MobiDB-lite"/>
    </source>
</evidence>
<reference evidence="4 5" key="1">
    <citation type="journal article" date="2018" name="Evol. Lett.">
        <title>Horizontal gene cluster transfer increased hallucinogenic mushroom diversity.</title>
        <authorList>
            <person name="Reynolds H.T."/>
            <person name="Vijayakumar V."/>
            <person name="Gluck-Thaler E."/>
            <person name="Korotkin H.B."/>
            <person name="Matheny P.B."/>
            <person name="Slot J.C."/>
        </authorList>
    </citation>
    <scope>NUCLEOTIDE SEQUENCE [LARGE SCALE GENOMIC DNA]</scope>
    <source>
        <strain evidence="4 5">2631</strain>
    </source>
</reference>
<name>A0A409W3F0_PSICY</name>
<feature type="compositionally biased region" description="Acidic residues" evidence="2">
    <location>
        <begin position="344"/>
        <end position="364"/>
    </location>
</feature>
<feature type="compositionally biased region" description="Acidic residues" evidence="2">
    <location>
        <begin position="406"/>
        <end position="476"/>
    </location>
</feature>
<dbReference type="PANTHER" id="PTHR12048">
    <property type="entry name" value="CCAAT-BINDING FACTOR-RELATED"/>
    <property type="match status" value="1"/>
</dbReference>
<feature type="domain" description="CCAAT-binding factor" evidence="3">
    <location>
        <begin position="20"/>
        <end position="216"/>
    </location>
</feature>
<dbReference type="OrthoDB" id="28947at2759"/>
<dbReference type="Pfam" id="PF03914">
    <property type="entry name" value="CBF"/>
    <property type="match status" value="1"/>
</dbReference>
<dbReference type="GO" id="GO:0005634">
    <property type="term" value="C:nucleus"/>
    <property type="evidence" value="ECO:0007669"/>
    <property type="project" value="UniProtKB-ARBA"/>
</dbReference>
<dbReference type="InterPro" id="IPR005612">
    <property type="entry name" value="CCAAT-binding_factor"/>
</dbReference>
<dbReference type="STRING" id="93625.A0A409W3F0"/>
<gene>
    <name evidence="4" type="ORF">CVT25_007670</name>
</gene>
<organism evidence="4 5">
    <name type="scientific">Psilocybe cyanescens</name>
    <dbReference type="NCBI Taxonomy" id="93625"/>
    <lineage>
        <taxon>Eukaryota</taxon>
        <taxon>Fungi</taxon>
        <taxon>Dikarya</taxon>
        <taxon>Basidiomycota</taxon>
        <taxon>Agaricomycotina</taxon>
        <taxon>Agaricomycetes</taxon>
        <taxon>Agaricomycetidae</taxon>
        <taxon>Agaricales</taxon>
        <taxon>Agaricineae</taxon>
        <taxon>Strophariaceae</taxon>
        <taxon>Psilocybe</taxon>
    </lineage>
</organism>
<dbReference type="InParanoid" id="A0A409W3F0"/>
<keyword evidence="5" id="KW-1185">Reference proteome</keyword>
<evidence type="ECO:0000256" key="1">
    <source>
        <dbReference type="ARBA" id="ARBA00007797"/>
    </source>
</evidence>
<dbReference type="InterPro" id="IPR040155">
    <property type="entry name" value="CEBPZ/Mak21-like"/>
</dbReference>
<comment type="similarity">
    <text evidence="1">Belongs to the CBF/MAK21 family.</text>
</comment>
<dbReference type="Proteomes" id="UP000283269">
    <property type="component" value="Unassembled WGS sequence"/>
</dbReference>
<feature type="compositionally biased region" description="Acidic residues" evidence="2">
    <location>
        <begin position="491"/>
        <end position="502"/>
    </location>
</feature>
<feature type="region of interest" description="Disordered" evidence="2">
    <location>
        <begin position="331"/>
        <end position="546"/>
    </location>
</feature>
<sequence length="569" mass="62038">INKHIDTLFLITHKSTFNISLQALVLIQQIAASLSSSPPSSSSLPSSSSSSSASSAATARSITDRYYRTLYASLHDTRLATSSKQAMYLNLFFKSVKADAGVGVGVGADGAGVRGERGERVKALVRRFVQVLVSGGGGAPEFIAGGLFLLGELFSSIPGLRAMVNDKPKVHDGEDGVREVYDPRKREPQFARASALPLWELTPLLNHYHPAVALHARQLLSSQPLTASADLSQNTLSHFLDRFVYKNPKKLGKDKDKEGKDVHEEVVGGKGASAMQPAASALEGVKLVKGEAVRAGEVVNESAFLRKRREDVPVDQLFFHEFFTRKSEREKAKAAKVNKRKEGDEESDEDEDEGEDEEDEDEDEKNASASEAEKPASEIEEDEDSDAEEAEIWKAMQASMPKAAGEDDDLMKDDEDSDIDEDDDDVPLDFDDDSELNGDSDVDEEEEEEEDGSEEDDDDDEGGLSLAEDSDNEDLIPLDGIDHPLGLIEYDGSDTGEDEGEDQAPLNGVDESEVWGGIGGAAADGKKRKRGGDETETRKERKKKLRSLPTFASYEDYAKMIEDGPEDDI</sequence>
<evidence type="ECO:0000259" key="3">
    <source>
        <dbReference type="Pfam" id="PF03914"/>
    </source>
</evidence>
<proteinExistence type="inferred from homology"/>
<dbReference type="AlphaFoldDB" id="A0A409W3F0"/>
<dbReference type="PANTHER" id="PTHR12048:SF0">
    <property type="entry name" value="CCAAT_ENHANCER-BINDING PROTEIN ZETA"/>
    <property type="match status" value="1"/>
</dbReference>
<feature type="non-terminal residue" evidence="4">
    <location>
        <position position="1"/>
    </location>
</feature>